<organism evidence="2 3">
    <name type="scientific">Lachnellula suecica</name>
    <dbReference type="NCBI Taxonomy" id="602035"/>
    <lineage>
        <taxon>Eukaryota</taxon>
        <taxon>Fungi</taxon>
        <taxon>Dikarya</taxon>
        <taxon>Ascomycota</taxon>
        <taxon>Pezizomycotina</taxon>
        <taxon>Leotiomycetes</taxon>
        <taxon>Helotiales</taxon>
        <taxon>Lachnaceae</taxon>
        <taxon>Lachnellula</taxon>
    </lineage>
</organism>
<dbReference type="InterPro" id="IPR008554">
    <property type="entry name" value="Glutaredoxin-like"/>
</dbReference>
<reference evidence="2 3" key="1">
    <citation type="submission" date="2018-05" db="EMBL/GenBank/DDBJ databases">
        <title>Genome sequencing and assembly of the regulated plant pathogen Lachnellula willkommii and related sister species for the development of diagnostic species identification markers.</title>
        <authorList>
            <person name="Giroux E."/>
            <person name="Bilodeau G."/>
        </authorList>
    </citation>
    <scope>NUCLEOTIDE SEQUENCE [LARGE SCALE GENOMIC DNA]</scope>
    <source>
        <strain evidence="2 3">CBS 268.59</strain>
    </source>
</reference>
<keyword evidence="3" id="KW-1185">Reference proteome</keyword>
<sequence length="107" mass="12394">MHATARLLQHACRITLFTRQNCSLCTNAKQTLSDVWDKRPFIYKEIDVMTPGQKGWRDLYEFDTPVVRCLTSKQAEEDPSLSSQAQKLMHRFSAEQVTEKMDVVESQ</sequence>
<accession>A0A8T9C2Q7</accession>
<dbReference type="AlphaFoldDB" id="A0A8T9C2Q7"/>
<dbReference type="OrthoDB" id="429967at2759"/>
<keyword evidence="1" id="KW-0813">Transport</keyword>
<evidence type="ECO:0000256" key="1">
    <source>
        <dbReference type="RuleBase" id="RU363082"/>
    </source>
</evidence>
<dbReference type="InterPro" id="IPR052565">
    <property type="entry name" value="Glutaredoxin-like_YDR286C"/>
</dbReference>
<proteinExistence type="inferred from homology"/>
<dbReference type="Pfam" id="PF05768">
    <property type="entry name" value="Glrx-like"/>
    <property type="match status" value="1"/>
</dbReference>
<comment type="similarity">
    <text evidence="1">Belongs to the glutaredoxin family.</text>
</comment>
<dbReference type="InterPro" id="IPR036249">
    <property type="entry name" value="Thioredoxin-like_sf"/>
</dbReference>
<dbReference type="PANTHER" id="PTHR33558">
    <property type="entry name" value="GLUTAREDOXIN-LIKE PROTEIN C5ORF63 HOMOLOG"/>
    <property type="match status" value="1"/>
</dbReference>
<comment type="caution">
    <text evidence="2">The sequence shown here is derived from an EMBL/GenBank/DDBJ whole genome shotgun (WGS) entry which is preliminary data.</text>
</comment>
<dbReference type="SUPFAM" id="SSF52833">
    <property type="entry name" value="Thioredoxin-like"/>
    <property type="match status" value="1"/>
</dbReference>
<dbReference type="Proteomes" id="UP000469558">
    <property type="component" value="Unassembled WGS sequence"/>
</dbReference>
<keyword evidence="1" id="KW-0249">Electron transport</keyword>
<protein>
    <recommendedName>
        <fullName evidence="1">Glutaredoxin-like protein</fullName>
    </recommendedName>
</protein>
<evidence type="ECO:0000313" key="2">
    <source>
        <dbReference type="EMBL" id="TVY78264.1"/>
    </source>
</evidence>
<dbReference type="PANTHER" id="PTHR33558:SF1">
    <property type="entry name" value="GLUTAREDOXIN-LIKE PROTEIN C5ORF63 HOMOLOG"/>
    <property type="match status" value="1"/>
</dbReference>
<name>A0A8T9C2Q7_9HELO</name>
<dbReference type="Gene3D" id="3.40.30.10">
    <property type="entry name" value="Glutaredoxin"/>
    <property type="match status" value="1"/>
</dbReference>
<dbReference type="EMBL" id="QGMK01000809">
    <property type="protein sequence ID" value="TVY78264.1"/>
    <property type="molecule type" value="Genomic_DNA"/>
</dbReference>
<evidence type="ECO:0000313" key="3">
    <source>
        <dbReference type="Proteomes" id="UP000469558"/>
    </source>
</evidence>
<gene>
    <name evidence="2" type="ORF">LSUE1_G003069</name>
</gene>